<evidence type="ECO:0000313" key="1">
    <source>
        <dbReference type="EMBL" id="JAC65763.1"/>
    </source>
</evidence>
<name>A0A061R1C2_9CHLO</name>
<proteinExistence type="predicted"/>
<gene>
    <name evidence="1" type="ORF">TSPGSL018_15310</name>
</gene>
<accession>A0A061R1C2</accession>
<protein>
    <submittedName>
        <fullName evidence="1">Uncharacterized protein</fullName>
    </submittedName>
</protein>
<sequence length="385" mass="43915">MSSRKVSFVTQEQEQEQDLWDKVCSVDCTHPRALTLTHHKGNRNPKQLKPADTSTGLVLNAIRFPDGPASEWIEKPYVSTNHFDVDALTSVWTFINRELALQYADVLELVAHLGDFREAELAKLSEGSVVDSALKICCWINTLERSKFSKPWETKDSEEKFDWFLPRLQDVLADPSTGRQHWESEYREVLEGFASLEGRVEAFPDLGLAVARPPRPLHYYCTFSRTVGSDVLLTVYEGGRYELEAKYTQFVDLHSRPVWPRLDFQPLAKAMNRLEQLHGGSGDMEWAADRMVYGGPLMRLDRKGEKLSTVQKYGHPTERPIHRSSIPPEAFVGAVTSFMAFGLRGLSPRRGGWGWDELHEINRRIPWDEWEAEALPEALRQCSAA</sequence>
<dbReference type="InterPro" id="IPR046509">
    <property type="entry name" value="DUF6687"/>
</dbReference>
<organism evidence="1">
    <name type="scientific">Tetraselmis sp. GSL018</name>
    <dbReference type="NCBI Taxonomy" id="582737"/>
    <lineage>
        <taxon>Eukaryota</taxon>
        <taxon>Viridiplantae</taxon>
        <taxon>Chlorophyta</taxon>
        <taxon>core chlorophytes</taxon>
        <taxon>Chlorodendrophyceae</taxon>
        <taxon>Chlorodendrales</taxon>
        <taxon>Chlorodendraceae</taxon>
        <taxon>Tetraselmis</taxon>
    </lineage>
</organism>
<dbReference type="Pfam" id="PF20392">
    <property type="entry name" value="DUF6687"/>
    <property type="match status" value="1"/>
</dbReference>
<reference evidence="1" key="1">
    <citation type="submission" date="2014-05" db="EMBL/GenBank/DDBJ databases">
        <title>The transcriptome of the halophilic microalga Tetraselmis sp. GSL018 isolated from the Great Salt Lake, Utah.</title>
        <authorList>
            <person name="Jinkerson R.E."/>
            <person name="D'Adamo S."/>
            <person name="Posewitz M.C."/>
        </authorList>
    </citation>
    <scope>NUCLEOTIDE SEQUENCE</scope>
    <source>
        <strain evidence="1">GSL018</strain>
    </source>
</reference>
<dbReference type="AlphaFoldDB" id="A0A061R1C2"/>
<dbReference type="EMBL" id="GBEZ01020949">
    <property type="protein sequence ID" value="JAC65763.1"/>
    <property type="molecule type" value="Transcribed_RNA"/>
</dbReference>